<dbReference type="EMBL" id="MEIS01000117">
    <property type="protein sequence ID" value="PIT54098.1"/>
    <property type="molecule type" value="Genomic_DNA"/>
</dbReference>
<dbReference type="AlphaFoldDB" id="A0A2N9XWL5"/>
<reference evidence="1 2" key="1">
    <citation type="journal article" date="2017" name="MBio">
        <title>Type VI secretion-mediated competition in the bee gut microbiome.</title>
        <authorList>
            <person name="Steele M.I."/>
            <person name="Kwong W.K."/>
            <person name="Powell J.E."/>
            <person name="Whiteley M."/>
            <person name="Moran N.A."/>
        </authorList>
    </citation>
    <scope>NUCLEOTIDE SEQUENCE [LARGE SCALE GENOMIC DNA]</scope>
    <source>
        <strain evidence="1 2">Nev3CBA3</strain>
    </source>
</reference>
<comment type="caution">
    <text evidence="1">The sequence shown here is derived from an EMBL/GenBank/DDBJ whole genome shotgun (WGS) entry which is preliminary data.</text>
</comment>
<evidence type="ECO:0000313" key="1">
    <source>
        <dbReference type="EMBL" id="PIT54098.1"/>
    </source>
</evidence>
<dbReference type="Proteomes" id="UP000229434">
    <property type="component" value="Unassembled WGS sequence"/>
</dbReference>
<gene>
    <name evidence="1" type="ORF">BHC49_09130</name>
</gene>
<protein>
    <submittedName>
        <fullName evidence="1">Uncharacterized protein</fullName>
    </submittedName>
</protein>
<evidence type="ECO:0000313" key="2">
    <source>
        <dbReference type="Proteomes" id="UP000229434"/>
    </source>
</evidence>
<organism evidence="1 2">
    <name type="scientific">Snodgrassella alvi</name>
    <dbReference type="NCBI Taxonomy" id="1196083"/>
    <lineage>
        <taxon>Bacteria</taxon>
        <taxon>Pseudomonadati</taxon>
        <taxon>Pseudomonadota</taxon>
        <taxon>Betaproteobacteria</taxon>
        <taxon>Neisseriales</taxon>
        <taxon>Neisseriaceae</taxon>
        <taxon>Snodgrassella</taxon>
    </lineage>
</organism>
<sequence>MSNPIDFAQAYYNGLEFVRNKKKEAAEIDAVLNRFCEEVHTASKGKLVLEVGRRPYCNPSDLKVIAIKRSKSKGRGRKTLVDIEPSQGGYPCVIRHGGWFKSVIDKDGFEATLAEVLQSYSAAHKIHYLLTRSHEDTNA</sequence>
<name>A0A2N9XWL5_9NEIS</name>
<proteinExistence type="predicted"/>
<dbReference type="RefSeq" id="WP_100137839.1">
    <property type="nucleotide sequence ID" value="NZ_MEIS01000117.1"/>
</dbReference>
<accession>A0A2N9XWL5</accession>